<reference evidence="1" key="1">
    <citation type="submission" date="2020-06" db="EMBL/GenBank/DDBJ databases">
        <authorList>
            <person name="Li T."/>
            <person name="Hu X."/>
            <person name="Zhang T."/>
            <person name="Song X."/>
            <person name="Zhang H."/>
            <person name="Dai N."/>
            <person name="Sheng W."/>
            <person name="Hou X."/>
            <person name="Wei L."/>
        </authorList>
    </citation>
    <scope>NUCLEOTIDE SEQUENCE</scope>
    <source>
        <strain evidence="1">G02</strain>
        <tissue evidence="1">Leaf</tissue>
    </source>
</reference>
<dbReference type="PANTHER" id="PTHR33240">
    <property type="entry name" value="OS08G0508500 PROTEIN"/>
    <property type="match status" value="1"/>
</dbReference>
<dbReference type="EMBL" id="JACGWJ010000019">
    <property type="protein sequence ID" value="KAL0346338.1"/>
    <property type="molecule type" value="Genomic_DNA"/>
</dbReference>
<reference evidence="1" key="2">
    <citation type="journal article" date="2024" name="Plant">
        <title>Genomic evolution and insights into agronomic trait innovations of Sesamum species.</title>
        <authorList>
            <person name="Miao H."/>
            <person name="Wang L."/>
            <person name="Qu L."/>
            <person name="Liu H."/>
            <person name="Sun Y."/>
            <person name="Le M."/>
            <person name="Wang Q."/>
            <person name="Wei S."/>
            <person name="Zheng Y."/>
            <person name="Lin W."/>
            <person name="Duan Y."/>
            <person name="Cao H."/>
            <person name="Xiong S."/>
            <person name="Wang X."/>
            <person name="Wei L."/>
            <person name="Li C."/>
            <person name="Ma Q."/>
            <person name="Ju M."/>
            <person name="Zhao R."/>
            <person name="Li G."/>
            <person name="Mu C."/>
            <person name="Tian Q."/>
            <person name="Mei H."/>
            <person name="Zhang T."/>
            <person name="Gao T."/>
            <person name="Zhang H."/>
        </authorList>
    </citation>
    <scope>NUCLEOTIDE SEQUENCE</scope>
    <source>
        <strain evidence="1">G02</strain>
    </source>
</reference>
<sequence length="142" mass="15568">MEVDEKAPAGGPMIHFGPADNHGVHLPHNDVLVISATAANYTAHYIFIGSCSSMDVQFYKVYQQTEFGDVMLEPMDRSLYGFTGEVVHPGIDPTSPLLGVRAHPGDWNGCFLIMDMSSAYNLILGRPVLNTFQALFLHITLS</sequence>
<protein>
    <submittedName>
        <fullName evidence="1">Uncharacterized protein</fullName>
    </submittedName>
</protein>
<proteinExistence type="predicted"/>
<evidence type="ECO:0000313" key="1">
    <source>
        <dbReference type="EMBL" id="KAL0346338.1"/>
    </source>
</evidence>
<name>A0AAW2NST0_SESRA</name>
<dbReference type="AlphaFoldDB" id="A0AAW2NST0"/>
<dbReference type="PANTHER" id="PTHR33240:SF15">
    <property type="entry name" value="GAG-PRO-LIKE PROTEIN"/>
    <property type="match status" value="1"/>
</dbReference>
<gene>
    <name evidence="1" type="ORF">Sradi_4465100</name>
</gene>
<comment type="caution">
    <text evidence="1">The sequence shown here is derived from an EMBL/GenBank/DDBJ whole genome shotgun (WGS) entry which is preliminary data.</text>
</comment>
<organism evidence="1">
    <name type="scientific">Sesamum radiatum</name>
    <name type="common">Black benniseed</name>
    <dbReference type="NCBI Taxonomy" id="300843"/>
    <lineage>
        <taxon>Eukaryota</taxon>
        <taxon>Viridiplantae</taxon>
        <taxon>Streptophyta</taxon>
        <taxon>Embryophyta</taxon>
        <taxon>Tracheophyta</taxon>
        <taxon>Spermatophyta</taxon>
        <taxon>Magnoliopsida</taxon>
        <taxon>eudicotyledons</taxon>
        <taxon>Gunneridae</taxon>
        <taxon>Pentapetalae</taxon>
        <taxon>asterids</taxon>
        <taxon>lamiids</taxon>
        <taxon>Lamiales</taxon>
        <taxon>Pedaliaceae</taxon>
        <taxon>Sesamum</taxon>
    </lineage>
</organism>
<accession>A0AAW2NST0</accession>